<evidence type="ECO:0000256" key="3">
    <source>
        <dbReference type="ARBA" id="ARBA00022555"/>
    </source>
</evidence>
<evidence type="ECO:0000256" key="7">
    <source>
        <dbReference type="ARBA" id="ARBA00022857"/>
    </source>
</evidence>
<dbReference type="PANTHER" id="PTHR45846:SF1">
    <property type="entry name" value="TRNA-DIHYDROURIDINE(47) SYNTHASE [NAD(P)(+)]-LIKE"/>
    <property type="match status" value="1"/>
</dbReference>
<evidence type="ECO:0000256" key="8">
    <source>
        <dbReference type="ARBA" id="ARBA00022884"/>
    </source>
</evidence>
<dbReference type="Pfam" id="PF01207">
    <property type="entry name" value="Dus"/>
    <property type="match status" value="1"/>
</dbReference>
<dbReference type="SUPFAM" id="SSF51395">
    <property type="entry name" value="FMN-linked oxidoreductases"/>
    <property type="match status" value="1"/>
</dbReference>
<evidence type="ECO:0000313" key="14">
    <source>
        <dbReference type="EMBL" id="MDO9708652.1"/>
    </source>
</evidence>
<evidence type="ECO:0000256" key="9">
    <source>
        <dbReference type="ARBA" id="ARBA00023002"/>
    </source>
</evidence>
<evidence type="ECO:0000256" key="4">
    <source>
        <dbReference type="ARBA" id="ARBA00022630"/>
    </source>
</evidence>
<keyword evidence="8" id="KW-0694">RNA-binding</keyword>
<evidence type="ECO:0000313" key="15">
    <source>
        <dbReference type="Proteomes" id="UP001243009"/>
    </source>
</evidence>
<evidence type="ECO:0000256" key="12">
    <source>
        <dbReference type="PIRNR" id="PIRNR006621"/>
    </source>
</evidence>
<evidence type="ECO:0000259" key="13">
    <source>
        <dbReference type="Pfam" id="PF01207"/>
    </source>
</evidence>
<keyword evidence="4 12" id="KW-0285">Flavoprotein</keyword>
<comment type="catalytic activity">
    <reaction evidence="11">
        <text>a 5,6-dihydrouridine in tRNA + NAD(+) = a uridine in tRNA + NADH + H(+)</text>
        <dbReference type="Rhea" id="RHEA:54452"/>
        <dbReference type="Rhea" id="RHEA-COMP:13339"/>
        <dbReference type="Rhea" id="RHEA-COMP:13887"/>
        <dbReference type="ChEBI" id="CHEBI:15378"/>
        <dbReference type="ChEBI" id="CHEBI:57540"/>
        <dbReference type="ChEBI" id="CHEBI:57945"/>
        <dbReference type="ChEBI" id="CHEBI:65315"/>
        <dbReference type="ChEBI" id="CHEBI:74443"/>
    </reaction>
</comment>
<keyword evidence="3" id="KW-0820">tRNA-binding</keyword>
<dbReference type="CDD" id="cd02801">
    <property type="entry name" value="DUS_like_FMN"/>
    <property type="match status" value="1"/>
</dbReference>
<evidence type="ECO:0000256" key="10">
    <source>
        <dbReference type="ARBA" id="ARBA00048205"/>
    </source>
</evidence>
<dbReference type="InterPro" id="IPR024036">
    <property type="entry name" value="tRNA-dHydroUridine_Synthase_C"/>
</dbReference>
<dbReference type="PANTHER" id="PTHR45846">
    <property type="entry name" value="TRNA-DIHYDROURIDINE(47) SYNTHASE [NAD(P)(+)]-LIKE"/>
    <property type="match status" value="1"/>
</dbReference>
<keyword evidence="9 12" id="KW-0560">Oxidoreductase</keyword>
<comment type="similarity">
    <text evidence="12">Belongs to the dus family.</text>
</comment>
<sequence>MSIPPPPGDARPDSVPALRSLDLGSVRIATPVYLAPMSGVTDLPFRRLARAQGTGMVVSEMIASQAMVRENRQTLKMAEVDGFGAPSAVQLAGCDPSVMADAARLAVDRGAAIVDINFGCPVKKVALGQQAGSALMRDEAKAAAILEATVRAVPVPVTLKMRMGWDHASLNAPRLARIAEDCGIRLVTIHGRTRQMLYTGQADWGFVRQVKDAVSIPVLVNGDILTPEHAAAALRLSGADGVMIGRGCYGRPWFPRQVADYLRTGVLPAEPTLAEQLDILLAHYRDMLSHHGRQTGVRLARKHVAWYSKGLPGSAEFRSRINQVDTPEAVEGLIQAYYQPLLDKGLEQVRAEFHARGHAETLDERGEMGRIAA</sequence>
<accession>A0ABT9DXN0</accession>
<protein>
    <recommendedName>
        <fullName evidence="12">tRNA-dihydrouridine synthase</fullName>
        <ecNumber evidence="12">1.3.1.-</ecNumber>
    </recommendedName>
</protein>
<dbReference type="Gene3D" id="1.10.1200.80">
    <property type="entry name" value="Putative flavin oxidoreducatase, domain 2"/>
    <property type="match status" value="1"/>
</dbReference>
<comment type="cofactor">
    <cofactor evidence="1 12">
        <name>FMN</name>
        <dbReference type="ChEBI" id="CHEBI:58210"/>
    </cofactor>
</comment>
<organism evidence="14 15">
    <name type="scientific">Paracraurococcus lichenis</name>
    <dbReference type="NCBI Taxonomy" id="3064888"/>
    <lineage>
        <taxon>Bacteria</taxon>
        <taxon>Pseudomonadati</taxon>
        <taxon>Pseudomonadota</taxon>
        <taxon>Alphaproteobacteria</taxon>
        <taxon>Acetobacterales</taxon>
        <taxon>Roseomonadaceae</taxon>
        <taxon>Paracraurococcus</taxon>
    </lineage>
</organism>
<dbReference type="Proteomes" id="UP001243009">
    <property type="component" value="Unassembled WGS sequence"/>
</dbReference>
<feature type="domain" description="DUS-like FMN-binding" evidence="13">
    <location>
        <begin position="34"/>
        <end position="330"/>
    </location>
</feature>
<evidence type="ECO:0000256" key="5">
    <source>
        <dbReference type="ARBA" id="ARBA00022643"/>
    </source>
</evidence>
<evidence type="ECO:0000256" key="2">
    <source>
        <dbReference type="ARBA" id="ARBA00002790"/>
    </source>
</evidence>
<dbReference type="InterPro" id="IPR035587">
    <property type="entry name" value="DUS-like_FMN-bd"/>
</dbReference>
<comment type="function">
    <text evidence="2 12">Catalyzes the synthesis of 5,6-dihydrouridine (D), a modified base found in the D-loop of most tRNAs, via the reduction of the C5-C6 double bond in target uridines.</text>
</comment>
<keyword evidence="5 12" id="KW-0288">FMN</keyword>
<evidence type="ECO:0000256" key="6">
    <source>
        <dbReference type="ARBA" id="ARBA00022694"/>
    </source>
</evidence>
<proteinExistence type="inferred from homology"/>
<dbReference type="InterPro" id="IPR001269">
    <property type="entry name" value="DUS_fam"/>
</dbReference>
<evidence type="ECO:0000256" key="1">
    <source>
        <dbReference type="ARBA" id="ARBA00001917"/>
    </source>
</evidence>
<dbReference type="NCBIfam" id="TIGR00737">
    <property type="entry name" value="nifR3_yhdG"/>
    <property type="match status" value="1"/>
</dbReference>
<comment type="catalytic activity">
    <reaction evidence="10">
        <text>a 5,6-dihydrouridine in tRNA + NADP(+) = a uridine in tRNA + NADPH + H(+)</text>
        <dbReference type="Rhea" id="RHEA:23624"/>
        <dbReference type="Rhea" id="RHEA-COMP:13339"/>
        <dbReference type="Rhea" id="RHEA-COMP:13887"/>
        <dbReference type="ChEBI" id="CHEBI:15378"/>
        <dbReference type="ChEBI" id="CHEBI:57783"/>
        <dbReference type="ChEBI" id="CHEBI:58349"/>
        <dbReference type="ChEBI" id="CHEBI:65315"/>
        <dbReference type="ChEBI" id="CHEBI:74443"/>
    </reaction>
</comment>
<keyword evidence="6 12" id="KW-0819">tRNA processing</keyword>
<dbReference type="GO" id="GO:0016491">
    <property type="term" value="F:oxidoreductase activity"/>
    <property type="evidence" value="ECO:0007669"/>
    <property type="project" value="UniProtKB-KW"/>
</dbReference>
<reference evidence="14 15" key="1">
    <citation type="submission" date="2023-08" db="EMBL/GenBank/DDBJ databases">
        <title>The draft genome sequence of Paracraurococcus sp. LOR1-02.</title>
        <authorList>
            <person name="Kingkaew E."/>
            <person name="Tanasupawat S."/>
        </authorList>
    </citation>
    <scope>NUCLEOTIDE SEQUENCE [LARGE SCALE GENOMIC DNA]</scope>
    <source>
        <strain evidence="14 15">LOR1-02</strain>
    </source>
</reference>
<dbReference type="PROSITE" id="PS01136">
    <property type="entry name" value="UPF0034"/>
    <property type="match status" value="1"/>
</dbReference>
<dbReference type="EMBL" id="JAUTWS010000007">
    <property type="protein sequence ID" value="MDO9708652.1"/>
    <property type="molecule type" value="Genomic_DNA"/>
</dbReference>
<name>A0ABT9DXN0_9PROT</name>
<keyword evidence="7" id="KW-0521">NADP</keyword>
<dbReference type="InterPro" id="IPR013785">
    <property type="entry name" value="Aldolase_TIM"/>
</dbReference>
<dbReference type="InterPro" id="IPR018517">
    <property type="entry name" value="tRNA_hU_synthase_CS"/>
</dbReference>
<gene>
    <name evidence="14" type="primary">dusB</name>
    <name evidence="14" type="ORF">Q7A36_09885</name>
</gene>
<dbReference type="RefSeq" id="WP_305103517.1">
    <property type="nucleotide sequence ID" value="NZ_JAUTWS010000007.1"/>
</dbReference>
<evidence type="ECO:0000256" key="11">
    <source>
        <dbReference type="ARBA" id="ARBA00048802"/>
    </source>
</evidence>
<dbReference type="PIRSF" id="PIRSF006621">
    <property type="entry name" value="Dus"/>
    <property type="match status" value="1"/>
</dbReference>
<keyword evidence="15" id="KW-1185">Reference proteome</keyword>
<dbReference type="EC" id="1.3.1.-" evidence="12"/>
<comment type="caution">
    <text evidence="14">The sequence shown here is derived from an EMBL/GenBank/DDBJ whole genome shotgun (WGS) entry which is preliminary data.</text>
</comment>
<dbReference type="Gene3D" id="3.20.20.70">
    <property type="entry name" value="Aldolase class I"/>
    <property type="match status" value="1"/>
</dbReference>
<dbReference type="InterPro" id="IPR004652">
    <property type="entry name" value="DusB-like"/>
</dbReference>